<dbReference type="InterPro" id="IPR036249">
    <property type="entry name" value="Thioredoxin-like_sf"/>
</dbReference>
<dbReference type="EMBL" id="HBUF01539814">
    <property type="protein sequence ID" value="CAG6754662.1"/>
    <property type="molecule type" value="Transcribed_RNA"/>
</dbReference>
<feature type="domain" description="Thioredoxin" evidence="3">
    <location>
        <begin position="263"/>
        <end position="384"/>
    </location>
</feature>
<dbReference type="Gene3D" id="3.40.30.10">
    <property type="entry name" value="Glutaredoxin"/>
    <property type="match status" value="4"/>
</dbReference>
<feature type="signal peptide" evidence="2">
    <location>
        <begin position="1"/>
        <end position="26"/>
    </location>
</feature>
<dbReference type="CDD" id="cd02997">
    <property type="entry name" value="PDI_a_PDIR"/>
    <property type="match status" value="1"/>
</dbReference>
<dbReference type="SUPFAM" id="SSF52833">
    <property type="entry name" value="Thioredoxin-like"/>
    <property type="match status" value="4"/>
</dbReference>
<keyword evidence="4" id="KW-0413">Isomerase</keyword>
<dbReference type="AlphaFoldDB" id="A0A8D9EIG2"/>
<dbReference type="PANTHER" id="PTHR45672:SF2">
    <property type="entry name" value="PROTEIN DISULFIDE-ISOMERASE A5"/>
    <property type="match status" value="1"/>
</dbReference>
<reference evidence="4" key="1">
    <citation type="submission" date="2021-05" db="EMBL/GenBank/DDBJ databases">
        <authorList>
            <person name="Alioto T."/>
            <person name="Alioto T."/>
            <person name="Gomez Garrido J."/>
        </authorList>
    </citation>
    <scope>NUCLEOTIDE SEQUENCE</scope>
</reference>
<dbReference type="GO" id="GO:0006457">
    <property type="term" value="P:protein folding"/>
    <property type="evidence" value="ECO:0007669"/>
    <property type="project" value="TreeGrafter"/>
</dbReference>
<organism evidence="4">
    <name type="scientific">Cacopsylla melanoneura</name>
    <dbReference type="NCBI Taxonomy" id="428564"/>
    <lineage>
        <taxon>Eukaryota</taxon>
        <taxon>Metazoa</taxon>
        <taxon>Ecdysozoa</taxon>
        <taxon>Arthropoda</taxon>
        <taxon>Hexapoda</taxon>
        <taxon>Insecta</taxon>
        <taxon>Pterygota</taxon>
        <taxon>Neoptera</taxon>
        <taxon>Paraneoptera</taxon>
        <taxon>Hemiptera</taxon>
        <taxon>Sternorrhyncha</taxon>
        <taxon>Psylloidea</taxon>
        <taxon>Psyllidae</taxon>
        <taxon>Psyllinae</taxon>
        <taxon>Cacopsylla</taxon>
    </lineage>
</organism>
<dbReference type="InterPro" id="IPR046374">
    <property type="entry name" value="PDI_a_PDIR"/>
</dbReference>
<protein>
    <submittedName>
        <fullName evidence="4">Protein disulfide-isomerase A5</fullName>
    </submittedName>
</protein>
<keyword evidence="2" id="KW-0732">Signal</keyword>
<dbReference type="InterPro" id="IPR013766">
    <property type="entry name" value="Thioredoxin_domain"/>
</dbReference>
<evidence type="ECO:0000259" key="3">
    <source>
        <dbReference type="PROSITE" id="PS51352"/>
    </source>
</evidence>
<evidence type="ECO:0000256" key="2">
    <source>
        <dbReference type="SAM" id="SignalP"/>
    </source>
</evidence>
<dbReference type="PRINTS" id="PR00421">
    <property type="entry name" value="THIOREDOXIN"/>
</dbReference>
<feature type="domain" description="Thioredoxin" evidence="3">
    <location>
        <begin position="385"/>
        <end position="512"/>
    </location>
</feature>
<dbReference type="InterPro" id="IPR017937">
    <property type="entry name" value="Thioredoxin_CS"/>
</dbReference>
<dbReference type="PROSITE" id="PS00194">
    <property type="entry name" value="THIOREDOXIN_1"/>
    <property type="match status" value="2"/>
</dbReference>
<comment type="similarity">
    <text evidence="1">Belongs to the protein disulfide isomerase family.</text>
</comment>
<evidence type="ECO:0000313" key="4">
    <source>
        <dbReference type="EMBL" id="CAG6754662.1"/>
    </source>
</evidence>
<dbReference type="Pfam" id="PF00085">
    <property type="entry name" value="Thioredoxin"/>
    <property type="match status" value="3"/>
</dbReference>
<proteinExistence type="inferred from homology"/>
<evidence type="ECO:0000256" key="1">
    <source>
        <dbReference type="ARBA" id="ARBA00006347"/>
    </source>
</evidence>
<feature type="domain" description="Thioredoxin" evidence="3">
    <location>
        <begin position="124"/>
        <end position="262"/>
    </location>
</feature>
<dbReference type="InterPro" id="IPR051063">
    <property type="entry name" value="PDI"/>
</dbReference>
<dbReference type="PROSITE" id="PS51352">
    <property type="entry name" value="THIOREDOXIN_2"/>
    <property type="match status" value="3"/>
</dbReference>
<dbReference type="EMBL" id="HBUF01305949">
    <property type="protein sequence ID" value="CAG6692132.1"/>
    <property type="molecule type" value="Transcribed_RNA"/>
</dbReference>
<feature type="chain" id="PRO_5036429119" evidence="2">
    <location>
        <begin position="27"/>
        <end position="518"/>
    </location>
</feature>
<sequence length="518" mass="59786">MKKSTVSVICVLLVSILTMSHNGVRASKKFSYLKEGLNDYKELKKLFKTKNNLMIMYINDAKHSGTVSMLKTYKQVADYVKGEATLAVMNCVEDTKKLCKKMKVETDLPYVIKHYKDGEFNRNYERKETMSAFVNFLKDPKGDIPWEEDETAKAVVHLPTPQSLNKLLRKETRPLLIMFYAPWCGFCKQLKPEFLIAAQELQGEAVLAAMDLNRYENEDVQGRFNITGFPTTLYFENGQVLYTYENGNTKDKIIEFIRNPTAIVEEVKKKEQDWSDTESEVVHLTDDNFDLVIQEESSVLVMFYAPWCGHCKKLKPEYEDAAATMKQQRIAGILAAVDVTREKDLGKRFDIKGFPTMKYFRSGQFAFDAGHVRDSVKLVQFMRDPQEPPPPPPPEPAWSEEPSEIYHLTADNFQSVLRKKKHALVMFYAPWCGYCKKSKPEYIKAADTLKDNPKVALAALDCTEHGPLCKEYEIRGYPTFLYFHYFNKQTPSPYHNDYTSKAFVEFLESKEPKKKDEL</sequence>
<dbReference type="GO" id="GO:0005783">
    <property type="term" value="C:endoplasmic reticulum"/>
    <property type="evidence" value="ECO:0007669"/>
    <property type="project" value="TreeGrafter"/>
</dbReference>
<accession>A0A8D9EIG2</accession>
<dbReference type="PANTHER" id="PTHR45672">
    <property type="entry name" value="PROTEIN DISULFIDE-ISOMERASE C17H9.14C-RELATED"/>
    <property type="match status" value="1"/>
</dbReference>
<name>A0A8D9EIG2_9HEMI</name>
<dbReference type="EMBL" id="HBUF01371146">
    <property type="protein sequence ID" value="CAG6726207.1"/>
    <property type="molecule type" value="Transcribed_RNA"/>
</dbReference>
<dbReference type="GO" id="GO:0003756">
    <property type="term" value="F:protein disulfide isomerase activity"/>
    <property type="evidence" value="ECO:0007669"/>
    <property type="project" value="InterPro"/>
</dbReference>